<comment type="caution">
    <text evidence="2">The sequence shown here is derived from an EMBL/GenBank/DDBJ whole genome shotgun (WGS) entry which is preliminary data.</text>
</comment>
<evidence type="ECO:0000313" key="2">
    <source>
        <dbReference type="EMBL" id="MBP2477485.1"/>
    </source>
</evidence>
<gene>
    <name evidence="2" type="ORF">JOF53_006357</name>
</gene>
<name>A0ABS5ALP2_9PSEU</name>
<dbReference type="RefSeq" id="WP_086788384.1">
    <property type="nucleotide sequence ID" value="NZ_JAGIOO010000001.1"/>
</dbReference>
<evidence type="ECO:0000256" key="1">
    <source>
        <dbReference type="SAM" id="Phobius"/>
    </source>
</evidence>
<sequence>MSPAIAFNVITWVAILLLFLGLAAVLREIRLLREEVRRSPDSFAAAPPDLRLGERLAGGARRIVLAADSGCPLCLAVLDRVLVQAPGAVLLTHEPESTWTRVAGQLTVISDPEVWRAVSHLAPPVLMLVDGTGRAERVHLPVRVAEVDAVLAEWQRIVVRGHVDAA</sequence>
<keyword evidence="1" id="KW-0812">Transmembrane</keyword>
<accession>A0ABS5ALP2</accession>
<feature type="transmembrane region" description="Helical" evidence="1">
    <location>
        <begin position="6"/>
        <end position="26"/>
    </location>
</feature>
<keyword evidence="3" id="KW-1185">Reference proteome</keyword>
<protein>
    <submittedName>
        <fullName evidence="2">Uncharacterized protein</fullName>
    </submittedName>
</protein>
<keyword evidence="1" id="KW-0472">Membrane</keyword>
<organism evidence="2 3">
    <name type="scientific">Crossiella equi</name>
    <dbReference type="NCBI Taxonomy" id="130796"/>
    <lineage>
        <taxon>Bacteria</taxon>
        <taxon>Bacillati</taxon>
        <taxon>Actinomycetota</taxon>
        <taxon>Actinomycetes</taxon>
        <taxon>Pseudonocardiales</taxon>
        <taxon>Pseudonocardiaceae</taxon>
        <taxon>Crossiella</taxon>
    </lineage>
</organism>
<reference evidence="2 3" key="1">
    <citation type="submission" date="2021-03" db="EMBL/GenBank/DDBJ databases">
        <title>Sequencing the genomes of 1000 actinobacteria strains.</title>
        <authorList>
            <person name="Klenk H.-P."/>
        </authorList>
    </citation>
    <scope>NUCLEOTIDE SEQUENCE [LARGE SCALE GENOMIC DNA]</scope>
    <source>
        <strain evidence="2 3">DSM 44580</strain>
    </source>
</reference>
<keyword evidence="1" id="KW-1133">Transmembrane helix</keyword>
<evidence type="ECO:0000313" key="3">
    <source>
        <dbReference type="Proteomes" id="UP001519363"/>
    </source>
</evidence>
<dbReference type="Proteomes" id="UP001519363">
    <property type="component" value="Unassembled WGS sequence"/>
</dbReference>
<proteinExistence type="predicted"/>
<dbReference type="EMBL" id="JAGIOO010000001">
    <property type="protein sequence ID" value="MBP2477485.1"/>
    <property type="molecule type" value="Genomic_DNA"/>
</dbReference>